<evidence type="ECO:0000313" key="1">
    <source>
        <dbReference type="EMBL" id="PKQ63295.1"/>
    </source>
</evidence>
<protein>
    <submittedName>
        <fullName evidence="1">Uncharacterized protein</fullName>
    </submittedName>
</protein>
<comment type="caution">
    <text evidence="1">The sequence shown here is derived from an EMBL/GenBank/DDBJ whole genome shotgun (WGS) entry which is preliminary data.</text>
</comment>
<organism evidence="1 2">
    <name type="scientific">Raineya orbicola</name>
    <dbReference type="NCBI Taxonomy" id="2016530"/>
    <lineage>
        <taxon>Bacteria</taxon>
        <taxon>Pseudomonadati</taxon>
        <taxon>Bacteroidota</taxon>
        <taxon>Cytophagia</taxon>
        <taxon>Cytophagales</taxon>
        <taxon>Raineyaceae</taxon>
        <taxon>Raineya</taxon>
    </lineage>
</organism>
<dbReference type="Proteomes" id="UP000233387">
    <property type="component" value="Unassembled WGS sequence"/>
</dbReference>
<name>A0A2N3HZ11_9BACT</name>
<proteinExistence type="predicted"/>
<sequence>MELITNKSTIAQQKNHLIGNIFEAIKYTNQARINIFDMDYQLEQNNKTWRAIEAEYCYEYYLVNICGLELILQMEVPCPHEPINDDSDSYRSEPTYIQRCGGDSGGGGVTLPPINLPPHLPPYMPPNNQEPGGGGGGVIPPHDWGQDIPLNMGEILYNGVRLNTKYKDESGLIVPVDDSLLTAYKLIIDNSDFRDIISAYLPPNTSHLLIAFDISITGGKFDRNTNTIFINPNRLKDLGMLEMVNILVHEALHAMFFKPTTTMQSQLTNARVNLVNHYNSLPSNNPLYNINPSENMIHHEAMGLYYKNKVISILRAFHNSSLGKIPCCFTINDIHFEGTFLYSLIQVDNPDPSKTDMIEMWISELDNRNPYVQVWLAFKADEIRNLYLNP</sequence>
<dbReference type="AlphaFoldDB" id="A0A2N3HZ11"/>
<dbReference type="OrthoDB" id="9844447at2"/>
<evidence type="ECO:0000313" key="2">
    <source>
        <dbReference type="Proteomes" id="UP000233387"/>
    </source>
</evidence>
<keyword evidence="2" id="KW-1185">Reference proteome</keyword>
<reference evidence="1 2" key="1">
    <citation type="submission" date="2017-06" db="EMBL/GenBank/DDBJ databases">
        <title>Raineya orbicola gen. nov., sp. nov. a slightly thermophilic bacterium of the phylum Bacteroidetes and the description of Raineyaceae fam. nov.</title>
        <authorList>
            <person name="Albuquerque L."/>
            <person name="Polonia A.R.M."/>
            <person name="Barroso C."/>
            <person name="Froufe H.J.C."/>
            <person name="Lage O."/>
            <person name="Lobo-Da-Cunha A."/>
            <person name="Egas C."/>
            <person name="Da Costa M.S."/>
        </authorList>
    </citation>
    <scope>NUCLEOTIDE SEQUENCE [LARGE SCALE GENOMIC DNA]</scope>
    <source>
        <strain evidence="1 2">SPSPC-11</strain>
    </source>
</reference>
<gene>
    <name evidence="1" type="ORF">Rain11_2664</name>
</gene>
<dbReference type="EMBL" id="NKXO01000083">
    <property type="protein sequence ID" value="PKQ63295.1"/>
    <property type="molecule type" value="Genomic_DNA"/>
</dbReference>
<accession>A0A2N3HZ11</accession>
<dbReference type="RefSeq" id="WP_101359926.1">
    <property type="nucleotide sequence ID" value="NZ_NKXO01000083.1"/>
</dbReference>